<dbReference type="InterPro" id="IPR031052">
    <property type="entry name" value="FHY3/FAR1"/>
</dbReference>
<comment type="subcellular location">
    <subcellularLocation>
        <location evidence="1">Nucleus</location>
    </subcellularLocation>
</comment>
<keyword evidence="1" id="KW-0863">Zinc-finger</keyword>
<evidence type="ECO:0000313" key="6">
    <source>
        <dbReference type="Proteomes" id="UP000823388"/>
    </source>
</evidence>
<feature type="domain" description="MULE transposase" evidence="4">
    <location>
        <begin position="250"/>
        <end position="342"/>
    </location>
</feature>
<evidence type="ECO:0000256" key="1">
    <source>
        <dbReference type="RuleBase" id="RU367018"/>
    </source>
</evidence>
<gene>
    <name evidence="5" type="ORF">PVAP13_7KG026187</name>
</gene>
<dbReference type="InterPro" id="IPR018289">
    <property type="entry name" value="MULE_transposase_dom"/>
</dbReference>
<comment type="function">
    <text evidence="1">Putative transcription activator involved in regulating light control of development.</text>
</comment>
<feature type="compositionally biased region" description="Basic and acidic residues" evidence="2">
    <location>
        <begin position="91"/>
        <end position="101"/>
    </location>
</feature>
<dbReference type="PANTHER" id="PTHR31669:SF296">
    <property type="entry name" value="PROTEIN FAR1-RELATED SEQUENCE"/>
    <property type="match status" value="1"/>
</dbReference>
<name>A0A8T0Q7T9_PANVG</name>
<feature type="compositionally biased region" description="Acidic residues" evidence="2">
    <location>
        <begin position="73"/>
        <end position="90"/>
    </location>
</feature>
<dbReference type="Pfam" id="PF03101">
    <property type="entry name" value="FAR1"/>
    <property type="match status" value="1"/>
</dbReference>
<keyword evidence="1" id="KW-0479">Metal-binding</keyword>
<dbReference type="Pfam" id="PF10551">
    <property type="entry name" value="MULE"/>
    <property type="match status" value="1"/>
</dbReference>
<protein>
    <recommendedName>
        <fullName evidence="1">Protein FAR1-RELATED SEQUENCE</fullName>
    </recommendedName>
</protein>
<evidence type="ECO:0000259" key="3">
    <source>
        <dbReference type="Pfam" id="PF03101"/>
    </source>
</evidence>
<keyword evidence="1" id="KW-0862">Zinc</keyword>
<evidence type="ECO:0000259" key="4">
    <source>
        <dbReference type="Pfam" id="PF10551"/>
    </source>
</evidence>
<comment type="caution">
    <text evidence="5">The sequence shown here is derived from an EMBL/GenBank/DDBJ whole genome shotgun (WGS) entry which is preliminary data.</text>
</comment>
<dbReference type="GO" id="GO:0005634">
    <property type="term" value="C:nucleus"/>
    <property type="evidence" value="ECO:0007669"/>
    <property type="project" value="UniProtKB-SubCell"/>
</dbReference>
<feature type="domain" description="FAR1" evidence="3">
    <location>
        <begin position="25"/>
        <end position="141"/>
    </location>
</feature>
<sequence>MEEVWSTPPVPYTGQTISSKHEAREFYNSYAKRIGFSIYTSTSRLLGLTREKRKVLFVCKKEGHGRKAKEGDTATESDDSNDEGGGDGNEDAEKIKKLDGGKKRKRERMHHTDCKLRMVVKLIADRWHVIFFAPDHNHDLIVKLSMKKSMRSHKGIPKEEKDFIALLHGCNLSTGCIMQLMNEFYVSAQLVPTEKYKDMQETLDFFKELEHEDPEFFYKLKLDDEHKVESLFWVDGAARNGYIELYHDCVSFDATYMTNMYDMPFTPFIGINRHGQSFMLGCAFQRDEKTPSYTWLFETFLEAMKGKAPVSIITDQDAAMRSAIASTFPNTNHRNCHWHIMDKFTGTIGPVLDEDAELEEDLENGRTRFCY</sequence>
<dbReference type="EMBL" id="CM029049">
    <property type="protein sequence ID" value="KAG2570967.1"/>
    <property type="molecule type" value="Genomic_DNA"/>
</dbReference>
<keyword evidence="6" id="KW-1185">Reference proteome</keyword>
<accession>A0A8T0Q7T9</accession>
<proteinExistence type="inferred from homology"/>
<keyword evidence="1" id="KW-0539">Nucleus</keyword>
<feature type="region of interest" description="Disordered" evidence="2">
    <location>
        <begin position="66"/>
        <end position="107"/>
    </location>
</feature>
<evidence type="ECO:0000313" key="5">
    <source>
        <dbReference type="EMBL" id="KAG2570967.1"/>
    </source>
</evidence>
<dbReference type="Proteomes" id="UP000823388">
    <property type="component" value="Chromosome 7K"/>
</dbReference>
<dbReference type="GO" id="GO:0008270">
    <property type="term" value="F:zinc ion binding"/>
    <property type="evidence" value="ECO:0007669"/>
    <property type="project" value="UniProtKB-UniRule"/>
</dbReference>
<dbReference type="PANTHER" id="PTHR31669">
    <property type="entry name" value="PROTEIN FAR1-RELATED SEQUENCE 10-RELATED"/>
    <property type="match status" value="1"/>
</dbReference>
<dbReference type="AlphaFoldDB" id="A0A8T0Q7T9"/>
<dbReference type="GO" id="GO:0006355">
    <property type="term" value="P:regulation of DNA-templated transcription"/>
    <property type="evidence" value="ECO:0007669"/>
    <property type="project" value="UniProtKB-UniRule"/>
</dbReference>
<comment type="similarity">
    <text evidence="1">Belongs to the FHY3/FAR1 family.</text>
</comment>
<evidence type="ECO:0000256" key="2">
    <source>
        <dbReference type="SAM" id="MobiDB-lite"/>
    </source>
</evidence>
<dbReference type="InterPro" id="IPR004330">
    <property type="entry name" value="FAR1_DNA_bnd_dom"/>
</dbReference>
<reference evidence="5" key="1">
    <citation type="submission" date="2020-05" db="EMBL/GenBank/DDBJ databases">
        <title>WGS assembly of Panicum virgatum.</title>
        <authorList>
            <person name="Lovell J.T."/>
            <person name="Jenkins J."/>
            <person name="Shu S."/>
            <person name="Juenger T.E."/>
            <person name="Schmutz J."/>
        </authorList>
    </citation>
    <scope>NUCLEOTIDE SEQUENCE</scope>
    <source>
        <strain evidence="5">AP13</strain>
    </source>
</reference>
<organism evidence="5 6">
    <name type="scientific">Panicum virgatum</name>
    <name type="common">Blackwell switchgrass</name>
    <dbReference type="NCBI Taxonomy" id="38727"/>
    <lineage>
        <taxon>Eukaryota</taxon>
        <taxon>Viridiplantae</taxon>
        <taxon>Streptophyta</taxon>
        <taxon>Embryophyta</taxon>
        <taxon>Tracheophyta</taxon>
        <taxon>Spermatophyta</taxon>
        <taxon>Magnoliopsida</taxon>
        <taxon>Liliopsida</taxon>
        <taxon>Poales</taxon>
        <taxon>Poaceae</taxon>
        <taxon>PACMAD clade</taxon>
        <taxon>Panicoideae</taxon>
        <taxon>Panicodae</taxon>
        <taxon>Paniceae</taxon>
        <taxon>Panicinae</taxon>
        <taxon>Panicum</taxon>
        <taxon>Panicum sect. Hiantes</taxon>
    </lineage>
</organism>